<dbReference type="InterPro" id="IPR003736">
    <property type="entry name" value="PAAI_dom"/>
</dbReference>
<dbReference type="SUPFAM" id="SSF54637">
    <property type="entry name" value="Thioesterase/thiol ester dehydrase-isomerase"/>
    <property type="match status" value="1"/>
</dbReference>
<dbReference type="NCBIfam" id="TIGR00369">
    <property type="entry name" value="unchar_dom_1"/>
    <property type="match status" value="1"/>
</dbReference>
<dbReference type="GO" id="GO:0047617">
    <property type="term" value="F:fatty acyl-CoA hydrolase activity"/>
    <property type="evidence" value="ECO:0007669"/>
    <property type="project" value="InterPro"/>
</dbReference>
<evidence type="ECO:0000313" key="4">
    <source>
        <dbReference type="EMBL" id="SUZ57628.1"/>
    </source>
</evidence>
<name>A0A381NUQ9_9ZZZZ</name>
<dbReference type="PANTHER" id="PTHR21660">
    <property type="entry name" value="THIOESTERASE SUPERFAMILY MEMBER-RELATED"/>
    <property type="match status" value="1"/>
</dbReference>
<comment type="similarity">
    <text evidence="1">Belongs to the thioesterase PaaI family.</text>
</comment>
<feature type="domain" description="Thioesterase" evidence="3">
    <location>
        <begin position="57"/>
        <end position="129"/>
    </location>
</feature>
<dbReference type="InterPro" id="IPR039298">
    <property type="entry name" value="ACOT13"/>
</dbReference>
<evidence type="ECO:0000259" key="3">
    <source>
        <dbReference type="Pfam" id="PF03061"/>
    </source>
</evidence>
<organism evidence="4">
    <name type="scientific">marine metagenome</name>
    <dbReference type="NCBI Taxonomy" id="408172"/>
    <lineage>
        <taxon>unclassified sequences</taxon>
        <taxon>metagenomes</taxon>
        <taxon>ecological metagenomes</taxon>
    </lineage>
</organism>
<reference evidence="4" key="1">
    <citation type="submission" date="2018-05" db="EMBL/GenBank/DDBJ databases">
        <authorList>
            <person name="Lanie J.A."/>
            <person name="Ng W.-L."/>
            <person name="Kazmierczak K.M."/>
            <person name="Andrzejewski T.M."/>
            <person name="Davidsen T.M."/>
            <person name="Wayne K.J."/>
            <person name="Tettelin H."/>
            <person name="Glass J.I."/>
            <person name="Rusch D."/>
            <person name="Podicherti R."/>
            <person name="Tsui H.-C.T."/>
            <person name="Winkler M.E."/>
        </authorList>
    </citation>
    <scope>NUCLEOTIDE SEQUENCE</scope>
</reference>
<dbReference type="CDD" id="cd03443">
    <property type="entry name" value="PaaI_thioesterase"/>
    <property type="match status" value="1"/>
</dbReference>
<dbReference type="Pfam" id="PF03061">
    <property type="entry name" value="4HBT"/>
    <property type="match status" value="1"/>
</dbReference>
<dbReference type="AlphaFoldDB" id="A0A381NUQ9"/>
<accession>A0A381NUQ9</accession>
<evidence type="ECO:0000256" key="1">
    <source>
        <dbReference type="ARBA" id="ARBA00008324"/>
    </source>
</evidence>
<dbReference type="InterPro" id="IPR029069">
    <property type="entry name" value="HotDog_dom_sf"/>
</dbReference>
<dbReference type="EMBL" id="UINC01000568">
    <property type="protein sequence ID" value="SUZ57628.1"/>
    <property type="molecule type" value="Genomic_DNA"/>
</dbReference>
<dbReference type="PANTHER" id="PTHR21660:SF1">
    <property type="entry name" value="ACYL-COENZYME A THIOESTERASE 13"/>
    <property type="match status" value="1"/>
</dbReference>
<dbReference type="Gene3D" id="3.10.129.10">
    <property type="entry name" value="Hotdog Thioesterase"/>
    <property type="match status" value="1"/>
</dbReference>
<keyword evidence="2" id="KW-0378">Hydrolase</keyword>
<gene>
    <name evidence="4" type="ORF">METZ01_LOCUS10482</name>
</gene>
<protein>
    <recommendedName>
        <fullName evidence="3">Thioesterase domain-containing protein</fullName>
    </recommendedName>
</protein>
<sequence>VTAPDLEVLHPKFIDHLLGHRSDSGIDGFLGLQVVELEAGRLVVEFEVLDDHLTFIGNMHGGCLAALCDHCLGLVLYPVMPPGSWAATTEFKVNYLRPVSGGTCRAVAEIQSMTRRSAVVTIQVENDGRLAALAQGTCTVKLAEEKDG</sequence>
<feature type="non-terminal residue" evidence="4">
    <location>
        <position position="1"/>
    </location>
</feature>
<dbReference type="InterPro" id="IPR006683">
    <property type="entry name" value="Thioestr_dom"/>
</dbReference>
<evidence type="ECO:0000256" key="2">
    <source>
        <dbReference type="ARBA" id="ARBA00022801"/>
    </source>
</evidence>
<proteinExistence type="inferred from homology"/>